<sequence length="138" mass="15721">MQPYEGVSRGPVPTRRMRAVDDNHPRIGFGDERVGERHSHCTGSHHEVIGFNGFCWRLHMLSFAHRYGATLKPLTVRDPPSPWRSAPLLPPRRMESKPARHWTDRGWAAASDAREPAGVSAEHLRVYDWLGCMFEEAP</sequence>
<feature type="region of interest" description="Disordered" evidence="1">
    <location>
        <begin position="79"/>
        <end position="100"/>
    </location>
</feature>
<accession>A0A9N7LUF1</accession>
<organism evidence="2 3">
    <name type="scientific">Mycobacterium pseudoshottsii</name>
    <dbReference type="NCBI Taxonomy" id="265949"/>
    <lineage>
        <taxon>Bacteria</taxon>
        <taxon>Bacillati</taxon>
        <taxon>Actinomycetota</taxon>
        <taxon>Actinomycetes</taxon>
        <taxon>Mycobacteriales</taxon>
        <taxon>Mycobacteriaceae</taxon>
        <taxon>Mycobacterium</taxon>
        <taxon>Mycobacterium ulcerans group</taxon>
    </lineage>
</organism>
<dbReference type="EMBL" id="AP026367">
    <property type="protein sequence ID" value="BDN82798.1"/>
    <property type="molecule type" value="Genomic_DNA"/>
</dbReference>
<evidence type="ECO:0000313" key="3">
    <source>
        <dbReference type="Proteomes" id="UP001058626"/>
    </source>
</evidence>
<evidence type="ECO:0000256" key="1">
    <source>
        <dbReference type="SAM" id="MobiDB-lite"/>
    </source>
</evidence>
<name>A0A9N7LUF1_9MYCO</name>
<keyword evidence="3" id="KW-1185">Reference proteome</keyword>
<dbReference type="Proteomes" id="UP001058626">
    <property type="component" value="Chromosome"/>
</dbReference>
<gene>
    <name evidence="2" type="ORF">NJB1907Z4_C30130</name>
</gene>
<evidence type="ECO:0000313" key="2">
    <source>
        <dbReference type="EMBL" id="BDN82798.1"/>
    </source>
</evidence>
<protein>
    <submittedName>
        <fullName evidence="2">Uncharacterized protein</fullName>
    </submittedName>
</protein>
<reference evidence="2" key="1">
    <citation type="submission" date="2022-06" db="EMBL/GenBank/DDBJ databases">
        <title>Complete genome sequence of Mycobacterium pseudoshottsii NJB1907-Z4.</title>
        <authorList>
            <person name="Komine T."/>
            <person name="Fukano H."/>
            <person name="Wada S."/>
        </authorList>
    </citation>
    <scope>NUCLEOTIDE SEQUENCE</scope>
    <source>
        <strain evidence="2">NJB1907-Z4</strain>
    </source>
</reference>
<proteinExistence type="predicted"/>
<dbReference type="AlphaFoldDB" id="A0A9N7LUF1"/>